<keyword evidence="3 5" id="KW-0067">ATP-binding</keyword>
<dbReference type="GO" id="GO:0005524">
    <property type="term" value="F:ATP binding"/>
    <property type="evidence" value="ECO:0007669"/>
    <property type="project" value="UniProtKB-KW"/>
</dbReference>
<evidence type="ECO:0000256" key="1">
    <source>
        <dbReference type="ARBA" id="ARBA00022448"/>
    </source>
</evidence>
<organism evidence="5 6">
    <name type="scientific">Pontibacter locisalis</name>
    <dbReference type="NCBI Taxonomy" id="1719035"/>
    <lineage>
        <taxon>Bacteria</taxon>
        <taxon>Pseudomonadati</taxon>
        <taxon>Bacteroidota</taxon>
        <taxon>Cytophagia</taxon>
        <taxon>Cytophagales</taxon>
        <taxon>Hymenobacteraceae</taxon>
        <taxon>Pontibacter</taxon>
    </lineage>
</organism>
<dbReference type="InterPro" id="IPR051782">
    <property type="entry name" value="ABC_Transporter_VariousFunc"/>
</dbReference>
<keyword evidence="1" id="KW-0813">Transport</keyword>
<dbReference type="PROSITE" id="PS50893">
    <property type="entry name" value="ABC_TRANSPORTER_2"/>
    <property type="match status" value="1"/>
</dbReference>
<sequence length="283" mass="31644">MIKLSDINFRYKKKKPLFENLNLTLQPGFIYGLLGKNGAGKSSLLKLISGLLYADRGNSSVFGLDASARKPEMLQDIYLIPEEFNLPPISLSSFVKVHAVFYPKFSQNQFNAYMAEFELSDDAKLSTLSYGQKKKFLIAFGLATNARVLILDEPTNGLDIPSKSQFRKIMAAALDEDKIIIISTHQVRDLENLIDNIVVLEKGTIVFNQSIADISERLAFEYNLVGIPEGEILYAEELHGRKAGIVKNIAGVDSRVDLELLFNGIVKNATTINESFTSMKYEY</sequence>
<evidence type="ECO:0000259" key="4">
    <source>
        <dbReference type="PROSITE" id="PS50893"/>
    </source>
</evidence>
<reference evidence="6" key="1">
    <citation type="journal article" date="2019" name="Int. J. Syst. Evol. Microbiol.">
        <title>The Global Catalogue of Microorganisms (GCM) 10K type strain sequencing project: providing services to taxonomists for standard genome sequencing and annotation.</title>
        <authorList>
            <consortium name="The Broad Institute Genomics Platform"/>
            <consortium name="The Broad Institute Genome Sequencing Center for Infectious Disease"/>
            <person name="Wu L."/>
            <person name="Ma J."/>
        </authorList>
    </citation>
    <scope>NUCLEOTIDE SEQUENCE [LARGE SCALE GENOMIC DNA]</scope>
    <source>
        <strain evidence="6">KCTC 42498</strain>
    </source>
</reference>
<keyword evidence="2" id="KW-0547">Nucleotide-binding</keyword>
<keyword evidence="6" id="KW-1185">Reference proteome</keyword>
<dbReference type="EMBL" id="JBHULU010000003">
    <property type="protein sequence ID" value="MFD2512806.1"/>
    <property type="molecule type" value="Genomic_DNA"/>
</dbReference>
<accession>A0ABW5IGL8</accession>
<dbReference type="Pfam" id="PF00005">
    <property type="entry name" value="ABC_tran"/>
    <property type="match status" value="1"/>
</dbReference>
<dbReference type="InterPro" id="IPR027417">
    <property type="entry name" value="P-loop_NTPase"/>
</dbReference>
<gene>
    <name evidence="5" type="ORF">ACFSRY_02900</name>
</gene>
<protein>
    <submittedName>
        <fullName evidence="5">ATP-binding cassette domain-containing protein</fullName>
    </submittedName>
</protein>
<dbReference type="CDD" id="cd03230">
    <property type="entry name" value="ABC_DR_subfamily_A"/>
    <property type="match status" value="1"/>
</dbReference>
<name>A0ABW5IGL8_9BACT</name>
<dbReference type="PANTHER" id="PTHR42939">
    <property type="entry name" value="ABC TRANSPORTER ATP-BINDING PROTEIN ALBC-RELATED"/>
    <property type="match status" value="1"/>
</dbReference>
<proteinExistence type="predicted"/>
<evidence type="ECO:0000313" key="5">
    <source>
        <dbReference type="EMBL" id="MFD2512806.1"/>
    </source>
</evidence>
<dbReference type="SUPFAM" id="SSF52540">
    <property type="entry name" value="P-loop containing nucleoside triphosphate hydrolases"/>
    <property type="match status" value="1"/>
</dbReference>
<comment type="caution">
    <text evidence="5">The sequence shown here is derived from an EMBL/GenBank/DDBJ whole genome shotgun (WGS) entry which is preliminary data.</text>
</comment>
<evidence type="ECO:0000256" key="3">
    <source>
        <dbReference type="ARBA" id="ARBA00022840"/>
    </source>
</evidence>
<dbReference type="PANTHER" id="PTHR42939:SF1">
    <property type="entry name" value="ABC TRANSPORTER ATP-BINDING PROTEIN ALBC-RELATED"/>
    <property type="match status" value="1"/>
</dbReference>
<dbReference type="RefSeq" id="WP_377503268.1">
    <property type="nucleotide sequence ID" value="NZ_JBHULU010000003.1"/>
</dbReference>
<evidence type="ECO:0000313" key="6">
    <source>
        <dbReference type="Proteomes" id="UP001597544"/>
    </source>
</evidence>
<dbReference type="SMART" id="SM00382">
    <property type="entry name" value="AAA"/>
    <property type="match status" value="1"/>
</dbReference>
<dbReference type="InterPro" id="IPR003593">
    <property type="entry name" value="AAA+_ATPase"/>
</dbReference>
<feature type="domain" description="ABC transporter" evidence="4">
    <location>
        <begin position="2"/>
        <end position="227"/>
    </location>
</feature>
<dbReference type="InterPro" id="IPR003439">
    <property type="entry name" value="ABC_transporter-like_ATP-bd"/>
</dbReference>
<dbReference type="Gene3D" id="3.40.50.300">
    <property type="entry name" value="P-loop containing nucleotide triphosphate hydrolases"/>
    <property type="match status" value="1"/>
</dbReference>
<evidence type="ECO:0000256" key="2">
    <source>
        <dbReference type="ARBA" id="ARBA00022741"/>
    </source>
</evidence>
<dbReference type="Proteomes" id="UP001597544">
    <property type="component" value="Unassembled WGS sequence"/>
</dbReference>